<keyword evidence="2" id="KW-1185">Reference proteome</keyword>
<protein>
    <submittedName>
        <fullName evidence="1">Uncharacterized protein</fullName>
    </submittedName>
</protein>
<accession>A0A5C6BZF8</accession>
<dbReference type="AlphaFoldDB" id="A0A5C6BZF8"/>
<comment type="caution">
    <text evidence="1">The sequence shown here is derived from an EMBL/GenBank/DDBJ whole genome shotgun (WGS) entry which is preliminary data.</text>
</comment>
<sequence length="184" mass="19608">MDAQLPVPADPGRSPTEMMIRNAITVSRLTIATSMLAIAFAAGCDSSGRSTTSTFRYTFTTAAIGEPSSGYFVTMVRYDGVTPWLIVAEPLDLSKSGFTTSSSSTSDAVTIDGTEYAPSPDHTIIVIQDGERRQRAEVATDAHPTLQLLRTGFGDVSYTQMRSLLETQDGGEPSVATEAASNRD</sequence>
<proteinExistence type="predicted"/>
<gene>
    <name evidence="1" type="ORF">Poly21_42970</name>
</gene>
<dbReference type="EMBL" id="SJPU01000002">
    <property type="protein sequence ID" value="TWU17087.1"/>
    <property type="molecule type" value="Genomic_DNA"/>
</dbReference>
<organism evidence="1 2">
    <name type="scientific">Allorhodopirellula heiligendammensis</name>
    <dbReference type="NCBI Taxonomy" id="2714739"/>
    <lineage>
        <taxon>Bacteria</taxon>
        <taxon>Pseudomonadati</taxon>
        <taxon>Planctomycetota</taxon>
        <taxon>Planctomycetia</taxon>
        <taxon>Pirellulales</taxon>
        <taxon>Pirellulaceae</taxon>
        <taxon>Allorhodopirellula</taxon>
    </lineage>
</organism>
<evidence type="ECO:0000313" key="1">
    <source>
        <dbReference type="EMBL" id="TWU17087.1"/>
    </source>
</evidence>
<evidence type="ECO:0000313" key="2">
    <source>
        <dbReference type="Proteomes" id="UP000319908"/>
    </source>
</evidence>
<dbReference type="Proteomes" id="UP000319908">
    <property type="component" value="Unassembled WGS sequence"/>
</dbReference>
<reference evidence="1 2" key="1">
    <citation type="journal article" date="2020" name="Antonie Van Leeuwenhoek">
        <title>Rhodopirellula heiligendammensis sp. nov., Rhodopirellula pilleata sp. nov., and Rhodopirellula solitaria sp. nov. isolated from natural or artificial marine surfaces in Northern Germany and California, USA, and emended description of the genus Rhodopirellula.</title>
        <authorList>
            <person name="Kallscheuer N."/>
            <person name="Wiegand S."/>
            <person name="Jogler M."/>
            <person name="Boedeker C."/>
            <person name="Peeters S.H."/>
            <person name="Rast P."/>
            <person name="Heuer A."/>
            <person name="Jetten M.S.M."/>
            <person name="Rohde M."/>
            <person name="Jogler C."/>
        </authorList>
    </citation>
    <scope>NUCLEOTIDE SEQUENCE [LARGE SCALE GENOMIC DNA]</scope>
    <source>
        <strain evidence="1 2">Poly21</strain>
    </source>
</reference>
<name>A0A5C6BZF8_9BACT</name>